<dbReference type="GO" id="GO:0005524">
    <property type="term" value="F:ATP binding"/>
    <property type="evidence" value="ECO:0007669"/>
    <property type="project" value="UniProtKB-UniRule"/>
</dbReference>
<accession>A0A803NH22</accession>
<dbReference type="FunFam" id="3.30.200.20:FF:000810">
    <property type="entry name" value="L-type lectin-domain containing receptor kinase S.6"/>
    <property type="match status" value="1"/>
</dbReference>
<reference evidence="22" key="2">
    <citation type="submission" date="2021-03" db="UniProtKB">
        <authorList>
            <consortium name="EnsemblPlants"/>
        </authorList>
    </citation>
    <scope>IDENTIFICATION</scope>
</reference>
<feature type="transmembrane region" description="Helical" evidence="19">
    <location>
        <begin position="293"/>
        <end position="316"/>
    </location>
</feature>
<feature type="domain" description="Protein kinase" evidence="21">
    <location>
        <begin position="396"/>
        <end position="683"/>
    </location>
</feature>
<dbReference type="Pfam" id="PF00069">
    <property type="entry name" value="Pkinase"/>
    <property type="match status" value="1"/>
</dbReference>
<keyword evidence="6" id="KW-0808">Transferase</keyword>
<dbReference type="AlphaFoldDB" id="A0A803NH22"/>
<keyword evidence="12 17" id="KW-0067">ATP-binding</keyword>
<evidence type="ECO:0000256" key="17">
    <source>
        <dbReference type="PROSITE-ProRule" id="PRU10141"/>
    </source>
</evidence>
<evidence type="ECO:0000259" key="21">
    <source>
        <dbReference type="PROSITE" id="PS50011"/>
    </source>
</evidence>
<keyword evidence="23" id="KW-1185">Reference proteome</keyword>
<evidence type="ECO:0000256" key="3">
    <source>
        <dbReference type="ARBA" id="ARBA00008536"/>
    </source>
</evidence>
<comment type="similarity">
    <text evidence="3">In the N-terminal section; belongs to the leguminous lectin family.</text>
</comment>
<dbReference type="InterPro" id="IPR000719">
    <property type="entry name" value="Prot_kinase_dom"/>
</dbReference>
<comment type="subcellular location">
    <subcellularLocation>
        <location evidence="1">Cell membrane</location>
        <topology evidence="1">Single-pass type I membrane protein</topology>
    </subcellularLocation>
</comment>
<protein>
    <recommendedName>
        <fullName evidence="21">Protein kinase domain-containing protein</fullName>
    </recommendedName>
</protein>
<evidence type="ECO:0000256" key="2">
    <source>
        <dbReference type="ARBA" id="ARBA00007606"/>
    </source>
</evidence>
<evidence type="ECO:0000256" key="5">
    <source>
        <dbReference type="ARBA" id="ARBA00022475"/>
    </source>
</evidence>
<keyword evidence="15" id="KW-0675">Receptor</keyword>
<keyword evidence="5" id="KW-1003">Cell membrane</keyword>
<sequence>MGSFAFVWMMIFLISFSNLHFPTFSHSPNNLTLFGDAFFSNASIVLTQELNSCSSSSLASFNGVGGALYADPIRFVDSETNDTASFSSVFSFSITPSPFCSPGDGISFLIAPDQDSFSSFKGHIGLPRPFVVKDPFFAVEYDTSFDPLLGDVNGNHIGVDLNSVVSVSSVDLTPKGVNLKSGKTIKTWIEYRNPIKMIRIWVGYSAVRPTNPVLVARLDLSQILKEYMYVGFSSSNGQGSSLHVLDKWRFKIYHGSFTIPLDIVEEGDCFICSPDDEHSATATATHKSEQEKFVLGVLCLVTLVISVIAIVLVVIFKKIKDRKIVVITNTISTGNTTFGVNPRNQTRLSGTTTFAANPRIQTRSSGTTNFAAERIQANRVPARLSLAEIKSATMCFAPNRIVGEGASATVYKGCLPHGPQVAVKRFQRVSGIGSWRNPFTTEFATMVGCLKHKNLIQLQGWCCEGSELVLVYEYMPNGSLDKILHNKTRSAIVLTWTQRQKIAIGVASALTYLHQDCERQIIHRDVKSCNIMLDENFNAKLGDFGLAQVYEHSPSGGGGDYESRNATIPAGTLGYLAPEYVYTGVPSSKTDAYSFGVVVLELVTGKRAVDEDGKSVVDWVWELWGKGMIVDAADVRLRGKVKNEELMRMLVVGLACVHPNHVKRLSVKQAARVLKGEASLPLLPPCKPRFKLRPVNAVPSESSSAASQTSKTTSNTDPFLTPMTNFG</sequence>
<dbReference type="InterPro" id="IPR011009">
    <property type="entry name" value="Kinase-like_dom_sf"/>
</dbReference>
<dbReference type="GO" id="GO:0002229">
    <property type="term" value="P:defense response to oomycetes"/>
    <property type="evidence" value="ECO:0007669"/>
    <property type="project" value="UniProtKB-ARBA"/>
</dbReference>
<dbReference type="EMBL" id="UZAU01000028">
    <property type="status" value="NOT_ANNOTATED_CDS"/>
    <property type="molecule type" value="Genomic_DNA"/>
</dbReference>
<feature type="chain" id="PRO_5031300892" description="Protein kinase domain-containing protein" evidence="20">
    <location>
        <begin position="26"/>
        <end position="727"/>
    </location>
</feature>
<evidence type="ECO:0000256" key="16">
    <source>
        <dbReference type="ARBA" id="ARBA00023180"/>
    </source>
</evidence>
<evidence type="ECO:0000256" key="13">
    <source>
        <dbReference type="ARBA" id="ARBA00022989"/>
    </source>
</evidence>
<feature type="signal peptide" evidence="20">
    <location>
        <begin position="1"/>
        <end position="25"/>
    </location>
</feature>
<evidence type="ECO:0000256" key="6">
    <source>
        <dbReference type="ARBA" id="ARBA00022679"/>
    </source>
</evidence>
<organism evidence="22 23">
    <name type="scientific">Cannabis sativa</name>
    <name type="common">Hemp</name>
    <name type="synonym">Marijuana</name>
    <dbReference type="NCBI Taxonomy" id="3483"/>
    <lineage>
        <taxon>Eukaryota</taxon>
        <taxon>Viridiplantae</taxon>
        <taxon>Streptophyta</taxon>
        <taxon>Embryophyta</taxon>
        <taxon>Tracheophyta</taxon>
        <taxon>Spermatophyta</taxon>
        <taxon>Magnoliopsida</taxon>
        <taxon>eudicotyledons</taxon>
        <taxon>Gunneridae</taxon>
        <taxon>Pentapetalae</taxon>
        <taxon>rosids</taxon>
        <taxon>fabids</taxon>
        <taxon>Rosales</taxon>
        <taxon>Cannabaceae</taxon>
        <taxon>Cannabis</taxon>
    </lineage>
</organism>
<evidence type="ECO:0000256" key="7">
    <source>
        <dbReference type="ARBA" id="ARBA00022692"/>
    </source>
</evidence>
<evidence type="ECO:0000256" key="8">
    <source>
        <dbReference type="ARBA" id="ARBA00022729"/>
    </source>
</evidence>
<dbReference type="PROSITE" id="PS00107">
    <property type="entry name" value="PROTEIN_KINASE_ATP"/>
    <property type="match status" value="1"/>
</dbReference>
<dbReference type="Gene3D" id="2.60.120.200">
    <property type="match status" value="1"/>
</dbReference>
<dbReference type="OrthoDB" id="1856421at2759"/>
<dbReference type="SUPFAM" id="SSF56112">
    <property type="entry name" value="Protein kinase-like (PK-like)"/>
    <property type="match status" value="1"/>
</dbReference>
<evidence type="ECO:0000256" key="14">
    <source>
        <dbReference type="ARBA" id="ARBA00023136"/>
    </source>
</evidence>
<dbReference type="Proteomes" id="UP000596661">
    <property type="component" value="Chromosome 1"/>
</dbReference>
<evidence type="ECO:0000256" key="20">
    <source>
        <dbReference type="SAM" id="SignalP"/>
    </source>
</evidence>
<evidence type="ECO:0000256" key="11">
    <source>
        <dbReference type="ARBA" id="ARBA00022777"/>
    </source>
</evidence>
<keyword evidence="7 19" id="KW-0812">Transmembrane</keyword>
<evidence type="ECO:0000256" key="12">
    <source>
        <dbReference type="ARBA" id="ARBA00022840"/>
    </source>
</evidence>
<dbReference type="Gene3D" id="3.30.200.20">
    <property type="entry name" value="Phosphorylase Kinase, domain 1"/>
    <property type="match status" value="1"/>
</dbReference>
<dbReference type="FunFam" id="1.10.510.10:FF:000240">
    <property type="entry name" value="Lectin-domain containing receptor kinase A4.3"/>
    <property type="match status" value="1"/>
</dbReference>
<dbReference type="InterPro" id="IPR001220">
    <property type="entry name" value="Legume_lectin_dom"/>
</dbReference>
<dbReference type="PROSITE" id="PS50011">
    <property type="entry name" value="PROTEIN_KINASE_DOM"/>
    <property type="match status" value="1"/>
</dbReference>
<dbReference type="PANTHER" id="PTHR27007">
    <property type="match status" value="1"/>
</dbReference>
<dbReference type="SMART" id="SM00220">
    <property type="entry name" value="S_TKc"/>
    <property type="match status" value="1"/>
</dbReference>
<dbReference type="Pfam" id="PF00139">
    <property type="entry name" value="Lectin_legB"/>
    <property type="match status" value="1"/>
</dbReference>
<keyword evidence="8 20" id="KW-0732">Signal</keyword>
<dbReference type="GO" id="GO:0005886">
    <property type="term" value="C:plasma membrane"/>
    <property type="evidence" value="ECO:0007669"/>
    <property type="project" value="UniProtKB-SubCell"/>
</dbReference>
<dbReference type="GO" id="GO:0030246">
    <property type="term" value="F:carbohydrate binding"/>
    <property type="evidence" value="ECO:0007669"/>
    <property type="project" value="UniProtKB-KW"/>
</dbReference>
<feature type="compositionally biased region" description="Low complexity" evidence="18">
    <location>
        <begin position="700"/>
        <end position="716"/>
    </location>
</feature>
<evidence type="ECO:0000256" key="18">
    <source>
        <dbReference type="SAM" id="MobiDB-lite"/>
    </source>
</evidence>
<keyword evidence="11" id="KW-0418">Kinase</keyword>
<comment type="similarity">
    <text evidence="4">In the C-terminal section; belongs to the protein kinase superfamily. Ser/Thr protein kinase family.</text>
</comment>
<evidence type="ECO:0000256" key="4">
    <source>
        <dbReference type="ARBA" id="ARBA00010217"/>
    </source>
</evidence>
<keyword evidence="16" id="KW-0325">Glycoprotein</keyword>
<evidence type="ECO:0000256" key="10">
    <source>
        <dbReference type="ARBA" id="ARBA00022741"/>
    </source>
</evidence>
<feature type="region of interest" description="Disordered" evidence="18">
    <location>
        <begin position="697"/>
        <end position="727"/>
    </location>
</feature>
<dbReference type="EnsemblPlants" id="evm.model.01.1436">
    <property type="protein sequence ID" value="cds.evm.model.01.1436"/>
    <property type="gene ID" value="evm.TU.01.1436"/>
</dbReference>
<keyword evidence="9" id="KW-0430">Lectin</keyword>
<keyword evidence="14 19" id="KW-0472">Membrane</keyword>
<name>A0A803NH22_CANSA</name>
<reference evidence="22" key="1">
    <citation type="submission" date="2018-11" db="EMBL/GenBank/DDBJ databases">
        <authorList>
            <person name="Grassa J C."/>
        </authorList>
    </citation>
    <scope>NUCLEOTIDE SEQUENCE [LARGE SCALE GENOMIC DNA]</scope>
</reference>
<dbReference type="OMA" id="ATMVGCL"/>
<dbReference type="CDD" id="cd14066">
    <property type="entry name" value="STKc_IRAK"/>
    <property type="match status" value="1"/>
</dbReference>
<evidence type="ECO:0000313" key="22">
    <source>
        <dbReference type="EnsemblPlants" id="cds.evm.model.01.1436"/>
    </source>
</evidence>
<dbReference type="InterPro" id="IPR008271">
    <property type="entry name" value="Ser/Thr_kinase_AS"/>
</dbReference>
<comment type="similarity">
    <text evidence="2">Belongs to the leguminous lectin family.</text>
</comment>
<dbReference type="InterPro" id="IPR050528">
    <property type="entry name" value="L-type_Lectin-RKs"/>
</dbReference>
<evidence type="ECO:0000256" key="1">
    <source>
        <dbReference type="ARBA" id="ARBA00004251"/>
    </source>
</evidence>
<dbReference type="SUPFAM" id="SSF49899">
    <property type="entry name" value="Concanavalin A-like lectins/glucanases"/>
    <property type="match status" value="1"/>
</dbReference>
<dbReference type="InterPro" id="IPR017441">
    <property type="entry name" value="Protein_kinase_ATP_BS"/>
</dbReference>
<dbReference type="GO" id="GO:0004672">
    <property type="term" value="F:protein kinase activity"/>
    <property type="evidence" value="ECO:0007669"/>
    <property type="project" value="InterPro"/>
</dbReference>
<evidence type="ECO:0000313" key="23">
    <source>
        <dbReference type="Proteomes" id="UP000596661"/>
    </source>
</evidence>
<proteinExistence type="inferred from homology"/>
<keyword evidence="10 17" id="KW-0547">Nucleotide-binding</keyword>
<dbReference type="Gene3D" id="1.10.510.10">
    <property type="entry name" value="Transferase(Phosphotransferase) domain 1"/>
    <property type="match status" value="1"/>
</dbReference>
<dbReference type="Gramene" id="evm.model.01.1436">
    <property type="protein sequence ID" value="cds.evm.model.01.1436"/>
    <property type="gene ID" value="evm.TU.01.1436"/>
</dbReference>
<dbReference type="InterPro" id="IPR013320">
    <property type="entry name" value="ConA-like_dom_sf"/>
</dbReference>
<dbReference type="PROSITE" id="PS00108">
    <property type="entry name" value="PROTEIN_KINASE_ST"/>
    <property type="match status" value="1"/>
</dbReference>
<dbReference type="CDD" id="cd06899">
    <property type="entry name" value="lectin_legume_LecRK_Arcelin_ConA"/>
    <property type="match status" value="1"/>
</dbReference>
<keyword evidence="13 19" id="KW-1133">Transmembrane helix</keyword>
<evidence type="ECO:0000256" key="19">
    <source>
        <dbReference type="SAM" id="Phobius"/>
    </source>
</evidence>
<evidence type="ECO:0000256" key="9">
    <source>
        <dbReference type="ARBA" id="ARBA00022734"/>
    </source>
</evidence>
<evidence type="ECO:0000256" key="15">
    <source>
        <dbReference type="ARBA" id="ARBA00023170"/>
    </source>
</evidence>
<feature type="binding site" evidence="17">
    <location>
        <position position="424"/>
    </location>
    <ligand>
        <name>ATP</name>
        <dbReference type="ChEBI" id="CHEBI:30616"/>
    </ligand>
</feature>